<accession>A0A437AJJ3</accession>
<dbReference type="AlphaFoldDB" id="A0A437AJJ3"/>
<keyword evidence="2" id="KW-1185">Reference proteome</keyword>
<reference evidence="1 2" key="1">
    <citation type="submission" date="2018-10" db="EMBL/GenBank/DDBJ databases">
        <title>Draft genome sequence of the microsporidian Tubulinosema ratisbonensis.</title>
        <authorList>
            <person name="Polonais V."/>
            <person name="Peyretaillade E."/>
            <person name="Niehus S."/>
            <person name="Wawrzyniak I."/>
            <person name="Franchet A."/>
            <person name="Gaspin C."/>
            <person name="Reichstadt M."/>
            <person name="Belser C."/>
            <person name="Labadie K."/>
            <person name="Delbac F."/>
            <person name="Ferrandon D."/>
        </authorList>
    </citation>
    <scope>NUCLEOTIDE SEQUENCE [LARGE SCALE GENOMIC DNA]</scope>
    <source>
        <strain evidence="1 2">Franzen</strain>
    </source>
</reference>
<comment type="caution">
    <text evidence="1">The sequence shown here is derived from an EMBL/GenBank/DDBJ whole genome shotgun (WGS) entry which is preliminary data.</text>
</comment>
<dbReference type="Proteomes" id="UP000282876">
    <property type="component" value="Unassembled WGS sequence"/>
</dbReference>
<protein>
    <submittedName>
        <fullName evidence="1">Uncharacterized protein</fullName>
    </submittedName>
</protein>
<evidence type="ECO:0000313" key="1">
    <source>
        <dbReference type="EMBL" id="RVD91334.1"/>
    </source>
</evidence>
<dbReference type="EMBL" id="RCSS01000564">
    <property type="protein sequence ID" value="RVD91334.1"/>
    <property type="molecule type" value="Genomic_DNA"/>
</dbReference>
<dbReference type="VEuPathDB" id="MicrosporidiaDB:TUBRATIS_22160"/>
<evidence type="ECO:0000313" key="2">
    <source>
        <dbReference type="Proteomes" id="UP000282876"/>
    </source>
</evidence>
<proteinExistence type="predicted"/>
<gene>
    <name evidence="1" type="ORF">TUBRATIS_22160</name>
</gene>
<organism evidence="1 2">
    <name type="scientific">Tubulinosema ratisbonensis</name>
    <dbReference type="NCBI Taxonomy" id="291195"/>
    <lineage>
        <taxon>Eukaryota</taxon>
        <taxon>Fungi</taxon>
        <taxon>Fungi incertae sedis</taxon>
        <taxon>Microsporidia</taxon>
        <taxon>Tubulinosematoidea</taxon>
        <taxon>Tubulinosematidae</taxon>
        <taxon>Tubulinosema</taxon>
    </lineage>
</organism>
<sequence>MKEDYFFDLESNESNLEVNSDASCEDYLVSDDEYALDDIEMVEIKAAMAKIDELKKNMKNL</sequence>
<name>A0A437AJJ3_9MICR</name>